<gene>
    <name evidence="3" type="primary">Aste57867_23121</name>
    <name evidence="2" type="ORF">As57867_023050</name>
    <name evidence="3" type="ORF">ASTE57867_23121</name>
</gene>
<feature type="region of interest" description="Disordered" evidence="1">
    <location>
        <begin position="224"/>
        <end position="288"/>
    </location>
</feature>
<name>A0A485LMB8_9STRA</name>
<sequence>MAPPLPNGVKCAFHRAREKCGVADCHNQTYARGFCVRHGGKKPCASPGCDGNVRIGEFCCKHATSKGVARLCSLPGCVRTARVRGKCVKHGGGPLCSLEECSSYARIGGFCQRHRQMYDESKAPPKKRRMTTHDDPDVAPELSPQRPQPSIPCVLAQEDVMVRPAAAPPAHSVQYLLHEGALTPARAMSVLPTVDAMEFHKPPNSVQFLLSDRSPAMRPQRHAFVQEQSPDPKDTRRGPQHTSPPKYVLPSVRDATHAKTTTNSSSTPRNSMRFILQNNSPDEKPSSSLRYLLWD</sequence>
<organism evidence="3 4">
    <name type="scientific">Aphanomyces stellatus</name>
    <dbReference type="NCBI Taxonomy" id="120398"/>
    <lineage>
        <taxon>Eukaryota</taxon>
        <taxon>Sar</taxon>
        <taxon>Stramenopiles</taxon>
        <taxon>Oomycota</taxon>
        <taxon>Saprolegniomycetes</taxon>
        <taxon>Saprolegniales</taxon>
        <taxon>Verrucalvaceae</taxon>
        <taxon>Aphanomyces</taxon>
    </lineage>
</organism>
<dbReference type="Proteomes" id="UP000332933">
    <property type="component" value="Unassembled WGS sequence"/>
</dbReference>
<dbReference type="AlphaFoldDB" id="A0A485LMB8"/>
<keyword evidence="4" id="KW-1185">Reference proteome</keyword>
<reference evidence="2" key="2">
    <citation type="submission" date="2019-06" db="EMBL/GenBank/DDBJ databases">
        <title>Genomics analysis of Aphanomyces spp. identifies a new class of oomycete effector associated with host adaptation.</title>
        <authorList>
            <person name="Gaulin E."/>
        </authorList>
    </citation>
    <scope>NUCLEOTIDE SEQUENCE</scope>
    <source>
        <strain evidence="2">CBS 578.67</strain>
    </source>
</reference>
<evidence type="ECO:0000313" key="2">
    <source>
        <dbReference type="EMBL" id="KAF0684877.1"/>
    </source>
</evidence>
<proteinExistence type="predicted"/>
<dbReference type="EMBL" id="CAADRA010007255">
    <property type="protein sequence ID" value="VFT99769.1"/>
    <property type="molecule type" value="Genomic_DNA"/>
</dbReference>
<accession>A0A485LMB8</accession>
<evidence type="ECO:0000313" key="3">
    <source>
        <dbReference type="EMBL" id="VFT99769.1"/>
    </source>
</evidence>
<evidence type="ECO:0000313" key="4">
    <source>
        <dbReference type="Proteomes" id="UP000332933"/>
    </source>
</evidence>
<feature type="compositionally biased region" description="Low complexity" evidence="1">
    <location>
        <begin position="260"/>
        <end position="271"/>
    </location>
</feature>
<dbReference type="PANTHER" id="PTHR31827">
    <property type="entry name" value="EMB|CAB89363.1"/>
    <property type="match status" value="1"/>
</dbReference>
<evidence type="ECO:0000256" key="1">
    <source>
        <dbReference type="SAM" id="MobiDB-lite"/>
    </source>
</evidence>
<feature type="region of interest" description="Disordered" evidence="1">
    <location>
        <begin position="118"/>
        <end position="150"/>
    </location>
</feature>
<dbReference type="PANTHER" id="PTHR31827:SF1">
    <property type="entry name" value="EMB|CAB89363.1"/>
    <property type="match status" value="1"/>
</dbReference>
<reference evidence="3 4" key="1">
    <citation type="submission" date="2019-03" db="EMBL/GenBank/DDBJ databases">
        <authorList>
            <person name="Gaulin E."/>
            <person name="Dumas B."/>
        </authorList>
    </citation>
    <scope>NUCLEOTIDE SEQUENCE [LARGE SCALE GENOMIC DNA]</scope>
    <source>
        <strain evidence="3">CBS 568.67</strain>
    </source>
</reference>
<protein>
    <submittedName>
        <fullName evidence="3">Aste57867_23121 protein</fullName>
    </submittedName>
</protein>
<dbReference type="EMBL" id="VJMH01007229">
    <property type="protein sequence ID" value="KAF0684877.1"/>
    <property type="molecule type" value="Genomic_DNA"/>
</dbReference>